<dbReference type="EMBL" id="CP070619">
    <property type="protein sequence ID" value="QSE88120.1"/>
    <property type="molecule type" value="Genomic_DNA"/>
</dbReference>
<name>A0A974ZRX0_9NOCA</name>
<proteinExistence type="predicted"/>
<evidence type="ECO:0000313" key="2">
    <source>
        <dbReference type="Proteomes" id="UP000662986"/>
    </source>
</evidence>
<protein>
    <submittedName>
        <fullName evidence="1">Uncharacterized protein</fullName>
    </submittedName>
</protein>
<organism evidence="1 2">
    <name type="scientific">Rhodococcus pseudokoreensis</name>
    <dbReference type="NCBI Taxonomy" id="2811421"/>
    <lineage>
        <taxon>Bacteria</taxon>
        <taxon>Bacillati</taxon>
        <taxon>Actinomycetota</taxon>
        <taxon>Actinomycetes</taxon>
        <taxon>Mycobacteriales</taxon>
        <taxon>Nocardiaceae</taxon>
        <taxon>Rhodococcus</taxon>
    </lineage>
</organism>
<dbReference type="Proteomes" id="UP000662986">
    <property type="component" value="Chromosome"/>
</dbReference>
<sequence length="137" mass="14917">MLVAPHGRIAGYRIDPDLAYTDDYDAHLHAAAIHGGVEYVVPNGRGFLAFAQAHDDDLDYEVYTADDFLMLVHRSSPAAVQEVLLEQIDYRRRRSGPLNLAAELESAGAPAFAAVICALMHAPVVAAALTRPLDIRH</sequence>
<accession>A0A974ZRX0</accession>
<evidence type="ECO:0000313" key="1">
    <source>
        <dbReference type="EMBL" id="QSE88120.1"/>
    </source>
</evidence>
<gene>
    <name evidence="1" type="ORF">JWS13_05500</name>
</gene>
<keyword evidence="2" id="KW-1185">Reference proteome</keyword>
<reference evidence="1 2" key="1">
    <citation type="journal article" date="2021" name="Microbiol. Resour. Announc.">
        <title>Complete Genome Sequences of Two Rhodococcus sp. Strains with Large and Linear Chromosomes, Isolated from Apple Rhizosphere.</title>
        <authorList>
            <person name="Benning S."/>
            <person name="Brugnone N."/>
            <person name="Siani R."/>
            <person name="Kublik S."/>
            <person name="Schloter M."/>
            <person name="Rad V."/>
        </authorList>
    </citation>
    <scope>NUCLEOTIDE SEQUENCE [LARGE SCALE GENOMIC DNA]</scope>
    <source>
        <strain evidence="1 2">R79</strain>
    </source>
</reference>
<reference evidence="1 2" key="2">
    <citation type="journal article" date="2022" name="Arch. Microbiol.">
        <title>Rhodococcus pseudokoreensis sp. nov. isolated from the rhizosphere of young M26 apple rootstocks.</title>
        <authorList>
            <person name="Kampfer P."/>
            <person name="Glaeser S.P."/>
            <person name="Blom J."/>
            <person name="Wolf J."/>
            <person name="Benning S."/>
            <person name="Schloter M."/>
            <person name="Neumann-Schaal M."/>
        </authorList>
    </citation>
    <scope>NUCLEOTIDE SEQUENCE [LARGE SCALE GENOMIC DNA]</scope>
    <source>
        <strain evidence="1 2">R79</strain>
    </source>
</reference>
<dbReference type="RefSeq" id="WP_206004873.1">
    <property type="nucleotide sequence ID" value="NZ_CP070619.1"/>
</dbReference>